<evidence type="ECO:0000313" key="4">
    <source>
        <dbReference type="EMBL" id="WKN36533.1"/>
    </source>
</evidence>
<evidence type="ECO:0000256" key="1">
    <source>
        <dbReference type="ARBA" id="ARBA00006096"/>
    </source>
</evidence>
<reference evidence="4" key="2">
    <citation type="journal article" date="2024" name="Antonie Van Leeuwenhoek">
        <title>Roseihalotalea indica gen. nov., sp. nov., a halophilic Bacteroidetes from mesopelagic Southwest Indian Ocean with higher carbohydrate metabolic potential.</title>
        <authorList>
            <person name="Chen B."/>
            <person name="Zhang M."/>
            <person name="Lin D."/>
            <person name="Ye J."/>
            <person name="Tang K."/>
        </authorList>
    </citation>
    <scope>NUCLEOTIDE SEQUENCE</scope>
    <source>
        <strain evidence="4">TK19036</strain>
    </source>
</reference>
<name>A0AA49JD95_9BACT</name>
<gene>
    <name evidence="4" type="ORF">K4G66_29665</name>
</gene>
<dbReference type="PANTHER" id="PTHR30023">
    <property type="entry name" value="D-ALANYL-D-ALANINE CARBOXYPEPTIDASE"/>
    <property type="match status" value="1"/>
</dbReference>
<dbReference type="InterPro" id="IPR012338">
    <property type="entry name" value="Beta-lactam/transpept-like"/>
</dbReference>
<evidence type="ECO:0000256" key="3">
    <source>
        <dbReference type="SAM" id="SignalP"/>
    </source>
</evidence>
<dbReference type="Pfam" id="PF02113">
    <property type="entry name" value="Peptidase_S13"/>
    <property type="match status" value="2"/>
</dbReference>
<dbReference type="AlphaFoldDB" id="A0AA49JD95"/>
<dbReference type="EMBL" id="CP120682">
    <property type="protein sequence ID" value="WKN36533.1"/>
    <property type="molecule type" value="Genomic_DNA"/>
</dbReference>
<sequence length="443" mass="50985">MKYLPRLFASCLLLSILAACATRPGIKSQEFEEMVDKSSVFQRSFTGFALYDTEQDAMVYEYQSDKYFTPASNTKIFTLYTCLKMLGDSIPALQYRFQNDTLTFAGTGDPTFLHPDIESIDTTYNHHVYQFLKGKNLAYTERPTTDDYFGPGWAWGDYAYYYSTEKSVFPIYANIVRFQFKELIPKPLAYPTYFTSFIQGFPDSTQSSYLIRDQYQNAFHYSPKPDTMAFTRDVPFIQSTPLVLDLLQDTLKQRITRQPEYPGNWTDVLYSLPSDSVFQRMMQISDNFFAEQLLLVCSSTQRDTLSSEWMIKYAKENFLADLPDEPIWVDGSGLSRYNLQTPRSMVALLRKVGEELSDERIKTIFPAGGVSGTIENWYANPGGEPYVFAKTGTLSNKNALSGFLYTRSGKKLIFSFMHNNYITSSSVLKVEMEQILHRLYEDY</sequence>
<dbReference type="PROSITE" id="PS51257">
    <property type="entry name" value="PROKAR_LIPOPROTEIN"/>
    <property type="match status" value="1"/>
</dbReference>
<dbReference type="EC" id="3.4.16.4" evidence="4"/>
<proteinExistence type="inferred from homology"/>
<feature type="signal peptide" evidence="3">
    <location>
        <begin position="1"/>
        <end position="21"/>
    </location>
</feature>
<dbReference type="PRINTS" id="PR00922">
    <property type="entry name" value="DADACBPTASE3"/>
</dbReference>
<protein>
    <submittedName>
        <fullName evidence="4">D-alanyl-D-alanine carboxypeptidase</fullName>
        <ecNumber evidence="4">3.4.16.4</ecNumber>
    </submittedName>
</protein>
<keyword evidence="4" id="KW-0121">Carboxypeptidase</keyword>
<keyword evidence="3" id="KW-0732">Signal</keyword>
<feature type="chain" id="PRO_5041325769" evidence="3">
    <location>
        <begin position="22"/>
        <end position="443"/>
    </location>
</feature>
<dbReference type="InterPro" id="IPR000667">
    <property type="entry name" value="Peptidase_S13"/>
</dbReference>
<dbReference type="GO" id="GO:0000270">
    <property type="term" value="P:peptidoglycan metabolic process"/>
    <property type="evidence" value="ECO:0007669"/>
    <property type="project" value="TreeGrafter"/>
</dbReference>
<dbReference type="GO" id="GO:0009002">
    <property type="term" value="F:serine-type D-Ala-D-Ala carboxypeptidase activity"/>
    <property type="evidence" value="ECO:0007669"/>
    <property type="project" value="UniProtKB-EC"/>
</dbReference>
<dbReference type="Gene3D" id="3.40.710.10">
    <property type="entry name" value="DD-peptidase/beta-lactamase superfamily"/>
    <property type="match status" value="2"/>
</dbReference>
<dbReference type="PANTHER" id="PTHR30023:SF0">
    <property type="entry name" value="PENICILLIN-SENSITIVE CARBOXYPEPTIDASE A"/>
    <property type="match status" value="1"/>
</dbReference>
<organism evidence="4">
    <name type="scientific">Roseihalotalea indica</name>
    <dbReference type="NCBI Taxonomy" id="2867963"/>
    <lineage>
        <taxon>Bacteria</taxon>
        <taxon>Pseudomonadati</taxon>
        <taxon>Bacteroidota</taxon>
        <taxon>Cytophagia</taxon>
        <taxon>Cytophagales</taxon>
        <taxon>Catalimonadaceae</taxon>
        <taxon>Roseihalotalea</taxon>
    </lineage>
</organism>
<comment type="similarity">
    <text evidence="1">Belongs to the peptidase S13 family.</text>
</comment>
<keyword evidence="4" id="KW-0645">Protease</keyword>
<keyword evidence="2 4" id="KW-0378">Hydrolase</keyword>
<reference evidence="4" key="1">
    <citation type="journal article" date="2023" name="Comput. Struct. Biotechnol. J.">
        <title>Discovery of a novel marine Bacteroidetes with a rich repertoire of carbohydrate-active enzymes.</title>
        <authorList>
            <person name="Chen B."/>
            <person name="Liu G."/>
            <person name="Chen Q."/>
            <person name="Wang H."/>
            <person name="Liu L."/>
            <person name="Tang K."/>
        </authorList>
    </citation>
    <scope>NUCLEOTIDE SEQUENCE</scope>
    <source>
        <strain evidence="4">TK19036</strain>
    </source>
</reference>
<dbReference type="GO" id="GO:0006508">
    <property type="term" value="P:proteolysis"/>
    <property type="evidence" value="ECO:0007669"/>
    <property type="project" value="InterPro"/>
</dbReference>
<evidence type="ECO:0000256" key="2">
    <source>
        <dbReference type="ARBA" id="ARBA00022801"/>
    </source>
</evidence>
<dbReference type="SUPFAM" id="SSF56601">
    <property type="entry name" value="beta-lactamase/transpeptidase-like"/>
    <property type="match status" value="1"/>
</dbReference>
<accession>A0AA49JD95</accession>